<keyword evidence="2" id="KW-0812">Transmembrane</keyword>
<evidence type="ECO:0008006" key="5">
    <source>
        <dbReference type="Google" id="ProtNLM"/>
    </source>
</evidence>
<protein>
    <recommendedName>
        <fullName evidence="5">Mid2 domain-containing protein</fullName>
    </recommendedName>
</protein>
<proteinExistence type="predicted"/>
<sequence length="416" mass="44601">MIPLQSNPVKSEQQPDTMDKYPGFGLPRSLLPTRPKCPRHFFAYACHIVLSCSGSSLSFSLQACLNCAVRLNPNLTFDGTWHDTTARPGDQISSNLTMSFIGIAAWIYCILYNDPAQMDVTRYTIISFELDGAAAGTYSHVPGQDVEFGVQSDDYLYNVTVFAQTDLSNAEHTLVITAVAGSDPSLLLFDWAMYTFDDDIPLQPKSTTTAHIAVATTSQDSTSTTSSTATTSPASSNPGTSTPTDTSGIAKGAIAGGVIVGVFFIVLCRLVRCYCRRQKMERTRNTMDQRTVRPYYPFPTTEVLDTATALHDRHTCPLLFAPVPSSGTPPSAATAGSSSSIVQANALDAAKRQPARDAESMAIPTTPASSQGQSTMMDSGDTGVREETGFLRAEGTELRVERSDGSDSPPPAYVPA</sequence>
<dbReference type="AlphaFoldDB" id="A0A165PFA4"/>
<evidence type="ECO:0000256" key="2">
    <source>
        <dbReference type="SAM" id="Phobius"/>
    </source>
</evidence>
<dbReference type="OrthoDB" id="3245657at2759"/>
<reference evidence="3 4" key="1">
    <citation type="journal article" date="2016" name="Mol. Biol. Evol.">
        <title>Comparative Genomics of Early-Diverging Mushroom-Forming Fungi Provides Insights into the Origins of Lignocellulose Decay Capabilities.</title>
        <authorList>
            <person name="Nagy L.G."/>
            <person name="Riley R."/>
            <person name="Tritt A."/>
            <person name="Adam C."/>
            <person name="Daum C."/>
            <person name="Floudas D."/>
            <person name="Sun H."/>
            <person name="Yadav J.S."/>
            <person name="Pangilinan J."/>
            <person name="Larsson K.H."/>
            <person name="Matsuura K."/>
            <person name="Barry K."/>
            <person name="Labutti K."/>
            <person name="Kuo R."/>
            <person name="Ohm R.A."/>
            <person name="Bhattacharya S.S."/>
            <person name="Shirouzu T."/>
            <person name="Yoshinaga Y."/>
            <person name="Martin F.M."/>
            <person name="Grigoriev I.V."/>
            <person name="Hibbett D.S."/>
        </authorList>
    </citation>
    <scope>NUCLEOTIDE SEQUENCE [LARGE SCALE GENOMIC DNA]</scope>
    <source>
        <strain evidence="3 4">L-15889</strain>
    </source>
</reference>
<gene>
    <name evidence="3" type="ORF">DAEQUDRAFT_341039</name>
</gene>
<feature type="region of interest" description="Disordered" evidence="1">
    <location>
        <begin position="216"/>
        <end position="244"/>
    </location>
</feature>
<feature type="compositionally biased region" description="Polar residues" evidence="1">
    <location>
        <begin position="1"/>
        <end position="16"/>
    </location>
</feature>
<keyword evidence="2" id="KW-0472">Membrane</keyword>
<dbReference type="Proteomes" id="UP000076727">
    <property type="component" value="Unassembled WGS sequence"/>
</dbReference>
<feature type="compositionally biased region" description="Basic and acidic residues" evidence="1">
    <location>
        <begin position="383"/>
        <end position="405"/>
    </location>
</feature>
<evidence type="ECO:0000256" key="1">
    <source>
        <dbReference type="SAM" id="MobiDB-lite"/>
    </source>
</evidence>
<feature type="compositionally biased region" description="Basic and acidic residues" evidence="1">
    <location>
        <begin position="349"/>
        <end position="359"/>
    </location>
</feature>
<evidence type="ECO:0000313" key="4">
    <source>
        <dbReference type="Proteomes" id="UP000076727"/>
    </source>
</evidence>
<feature type="transmembrane region" description="Helical" evidence="2">
    <location>
        <begin position="253"/>
        <end position="275"/>
    </location>
</feature>
<keyword evidence="2" id="KW-1133">Transmembrane helix</keyword>
<name>A0A165PFA4_9APHY</name>
<evidence type="ECO:0000313" key="3">
    <source>
        <dbReference type="EMBL" id="KZT68141.1"/>
    </source>
</evidence>
<organism evidence="3 4">
    <name type="scientific">Daedalea quercina L-15889</name>
    <dbReference type="NCBI Taxonomy" id="1314783"/>
    <lineage>
        <taxon>Eukaryota</taxon>
        <taxon>Fungi</taxon>
        <taxon>Dikarya</taxon>
        <taxon>Basidiomycota</taxon>
        <taxon>Agaricomycotina</taxon>
        <taxon>Agaricomycetes</taxon>
        <taxon>Polyporales</taxon>
        <taxon>Fomitopsis</taxon>
    </lineage>
</organism>
<feature type="compositionally biased region" description="Polar residues" evidence="1">
    <location>
        <begin position="366"/>
        <end position="377"/>
    </location>
</feature>
<accession>A0A165PFA4</accession>
<feature type="region of interest" description="Disordered" evidence="1">
    <location>
        <begin position="1"/>
        <end position="22"/>
    </location>
</feature>
<keyword evidence="4" id="KW-1185">Reference proteome</keyword>
<feature type="region of interest" description="Disordered" evidence="1">
    <location>
        <begin position="347"/>
        <end position="416"/>
    </location>
</feature>
<dbReference type="EMBL" id="KV429069">
    <property type="protein sequence ID" value="KZT68141.1"/>
    <property type="molecule type" value="Genomic_DNA"/>
</dbReference>